<dbReference type="Pfam" id="PF03358">
    <property type="entry name" value="FMN_red"/>
    <property type="match status" value="1"/>
</dbReference>
<dbReference type="PANTHER" id="PTHR30543">
    <property type="entry name" value="CHROMATE REDUCTASE"/>
    <property type="match status" value="1"/>
</dbReference>
<dbReference type="GO" id="GO:0010181">
    <property type="term" value="F:FMN binding"/>
    <property type="evidence" value="ECO:0007669"/>
    <property type="project" value="TreeGrafter"/>
</dbReference>
<evidence type="ECO:0000313" key="2">
    <source>
        <dbReference type="EMBL" id="CAA9383489.1"/>
    </source>
</evidence>
<accession>A0A6J4NCB5</accession>
<reference evidence="2" key="1">
    <citation type="submission" date="2020-02" db="EMBL/GenBank/DDBJ databases">
        <authorList>
            <person name="Meier V. D."/>
        </authorList>
    </citation>
    <scope>NUCLEOTIDE SEQUENCE</scope>
    <source>
        <strain evidence="2">AVDCRST_MAG75</strain>
    </source>
</reference>
<protein>
    <recommendedName>
        <fullName evidence="1">NADPH-dependent FMN reductase-like domain-containing protein</fullName>
    </recommendedName>
</protein>
<dbReference type="AlphaFoldDB" id="A0A6J4NCB5"/>
<dbReference type="InterPro" id="IPR029039">
    <property type="entry name" value="Flavoprotein-like_sf"/>
</dbReference>
<gene>
    <name evidence="2" type="ORF">AVDCRST_MAG75-1135</name>
</gene>
<dbReference type="GO" id="GO:0005829">
    <property type="term" value="C:cytosol"/>
    <property type="evidence" value="ECO:0007669"/>
    <property type="project" value="TreeGrafter"/>
</dbReference>
<evidence type="ECO:0000259" key="1">
    <source>
        <dbReference type="Pfam" id="PF03358"/>
    </source>
</evidence>
<dbReference type="GO" id="GO:0016491">
    <property type="term" value="F:oxidoreductase activity"/>
    <property type="evidence" value="ECO:0007669"/>
    <property type="project" value="InterPro"/>
</dbReference>
<dbReference type="InterPro" id="IPR050712">
    <property type="entry name" value="NAD(P)H-dep_reductase"/>
</dbReference>
<dbReference type="InterPro" id="IPR005025">
    <property type="entry name" value="FMN_Rdtase-like_dom"/>
</dbReference>
<organism evidence="2">
    <name type="scientific">uncultured Propionibacteriaceae bacterium</name>
    <dbReference type="NCBI Taxonomy" id="257457"/>
    <lineage>
        <taxon>Bacteria</taxon>
        <taxon>Bacillati</taxon>
        <taxon>Actinomycetota</taxon>
        <taxon>Actinomycetes</taxon>
        <taxon>Propionibacteriales</taxon>
        <taxon>Propionibacteriaceae</taxon>
        <taxon>environmental samples</taxon>
    </lineage>
</organism>
<proteinExistence type="predicted"/>
<dbReference type="EMBL" id="CADCUO010000067">
    <property type="protein sequence ID" value="CAA9383489.1"/>
    <property type="molecule type" value="Genomic_DNA"/>
</dbReference>
<dbReference type="PANTHER" id="PTHR30543:SF21">
    <property type="entry name" value="NAD(P)H-DEPENDENT FMN REDUCTASE LOT6"/>
    <property type="match status" value="1"/>
</dbReference>
<name>A0A6J4NCB5_9ACTN</name>
<feature type="domain" description="NADPH-dependent FMN reductase-like" evidence="1">
    <location>
        <begin position="18"/>
        <end position="163"/>
    </location>
</feature>
<dbReference type="Gene3D" id="3.40.50.360">
    <property type="match status" value="1"/>
</dbReference>
<dbReference type="SUPFAM" id="SSF52218">
    <property type="entry name" value="Flavoproteins"/>
    <property type="match status" value="1"/>
</dbReference>
<sequence>MSNTSSRNHSPGANTPRNILVISGSSRPGSLNSQLAGLVADLRAQDAVTLVTDLSRLPFYDADLEAGTTPAAVVDLRAAVTAAELVVIVTPEYNGTIPGLLGNAIDWLSRPRGESTLRDKPLVVLSASPGQHGGTRAAGHLRAVLQRIGAAVLPTGLSVAEAHHRLSSSSPDPQLVTALSELLAEALELPAEAMSA</sequence>